<keyword evidence="1" id="KW-0472">Membrane</keyword>
<comment type="caution">
    <text evidence="2">The sequence shown here is derived from an EMBL/GenBank/DDBJ whole genome shotgun (WGS) entry which is preliminary data.</text>
</comment>
<gene>
    <name evidence="2" type="ORF">CEXT_700491</name>
</gene>
<dbReference type="Proteomes" id="UP001054945">
    <property type="component" value="Unassembled WGS sequence"/>
</dbReference>
<dbReference type="EMBL" id="BPLR01008665">
    <property type="protein sequence ID" value="GIY26296.1"/>
    <property type="molecule type" value="Genomic_DNA"/>
</dbReference>
<sequence length="92" mass="10815">MNFRDNPSRTPNHLLTFHVWVNFVAMKRNLVDFGVILTHMPSQAGKYLAYGHFRRFTRNGSLIFLKYLPGQFMAYFLFPTVVSVLTDFRNLI</sequence>
<dbReference type="AlphaFoldDB" id="A0AAV4RZG4"/>
<organism evidence="2 3">
    <name type="scientific">Caerostris extrusa</name>
    <name type="common">Bark spider</name>
    <name type="synonym">Caerostris bankana</name>
    <dbReference type="NCBI Taxonomy" id="172846"/>
    <lineage>
        <taxon>Eukaryota</taxon>
        <taxon>Metazoa</taxon>
        <taxon>Ecdysozoa</taxon>
        <taxon>Arthropoda</taxon>
        <taxon>Chelicerata</taxon>
        <taxon>Arachnida</taxon>
        <taxon>Araneae</taxon>
        <taxon>Araneomorphae</taxon>
        <taxon>Entelegynae</taxon>
        <taxon>Araneoidea</taxon>
        <taxon>Araneidae</taxon>
        <taxon>Caerostris</taxon>
    </lineage>
</organism>
<reference evidence="2 3" key="1">
    <citation type="submission" date="2021-06" db="EMBL/GenBank/DDBJ databases">
        <title>Caerostris extrusa draft genome.</title>
        <authorList>
            <person name="Kono N."/>
            <person name="Arakawa K."/>
        </authorList>
    </citation>
    <scope>NUCLEOTIDE SEQUENCE [LARGE SCALE GENOMIC DNA]</scope>
</reference>
<keyword evidence="1" id="KW-1133">Transmembrane helix</keyword>
<feature type="transmembrane region" description="Helical" evidence="1">
    <location>
        <begin position="64"/>
        <end position="85"/>
    </location>
</feature>
<evidence type="ECO:0000313" key="3">
    <source>
        <dbReference type="Proteomes" id="UP001054945"/>
    </source>
</evidence>
<evidence type="ECO:0000256" key="1">
    <source>
        <dbReference type="SAM" id="Phobius"/>
    </source>
</evidence>
<proteinExistence type="predicted"/>
<keyword evidence="3" id="KW-1185">Reference proteome</keyword>
<name>A0AAV4RZG4_CAEEX</name>
<accession>A0AAV4RZG4</accession>
<protein>
    <submittedName>
        <fullName evidence="2">Uncharacterized protein</fullName>
    </submittedName>
</protein>
<evidence type="ECO:0000313" key="2">
    <source>
        <dbReference type="EMBL" id="GIY26296.1"/>
    </source>
</evidence>
<keyword evidence="1" id="KW-0812">Transmembrane</keyword>